<dbReference type="PROSITE" id="PS50102">
    <property type="entry name" value="RRM"/>
    <property type="match status" value="3"/>
</dbReference>
<evidence type="ECO:0000313" key="6">
    <source>
        <dbReference type="Proteomes" id="UP000095728"/>
    </source>
</evidence>
<proteinExistence type="predicted"/>
<feature type="domain" description="RRM" evidence="4">
    <location>
        <begin position="150"/>
        <end position="228"/>
    </location>
</feature>
<dbReference type="InterPro" id="IPR035979">
    <property type="entry name" value="RBD_domain_sf"/>
</dbReference>
<dbReference type="GO" id="GO:0003729">
    <property type="term" value="F:mRNA binding"/>
    <property type="evidence" value="ECO:0007669"/>
    <property type="project" value="InterPro"/>
</dbReference>
<protein>
    <submittedName>
        <fullName evidence="5">Nuclear and cytoplasmic polyadenylated RNA-binding protein PUB1</fullName>
    </submittedName>
</protein>
<feature type="compositionally biased region" description="Low complexity" evidence="3">
    <location>
        <begin position="400"/>
        <end position="456"/>
    </location>
</feature>
<evidence type="ECO:0000256" key="3">
    <source>
        <dbReference type="SAM" id="MobiDB-lite"/>
    </source>
</evidence>
<dbReference type="GO" id="GO:0043488">
    <property type="term" value="P:regulation of mRNA stability"/>
    <property type="evidence" value="ECO:0007669"/>
    <property type="project" value="TreeGrafter"/>
</dbReference>
<keyword evidence="6" id="KW-1185">Reference proteome</keyword>
<feature type="region of interest" description="Disordered" evidence="3">
    <location>
        <begin position="28"/>
        <end position="52"/>
    </location>
</feature>
<dbReference type="Proteomes" id="UP000095728">
    <property type="component" value="Unassembled WGS sequence"/>
</dbReference>
<name>A0A1E5RN13_9ASCO</name>
<feature type="compositionally biased region" description="Low complexity" evidence="3">
    <location>
        <begin position="230"/>
        <end position="273"/>
    </location>
</feature>
<dbReference type="InterPro" id="IPR050825">
    <property type="entry name" value="RBM42_RBP45_47-like"/>
</dbReference>
<dbReference type="InterPro" id="IPR000504">
    <property type="entry name" value="RRM_dom"/>
</dbReference>
<feature type="domain" description="RRM" evidence="4">
    <location>
        <begin position="303"/>
        <end position="376"/>
    </location>
</feature>
<dbReference type="STRING" id="56408.A0A1E5RN13"/>
<organism evidence="5 6">
    <name type="scientific">Hanseniaspora osmophila</name>
    <dbReference type="NCBI Taxonomy" id="56408"/>
    <lineage>
        <taxon>Eukaryota</taxon>
        <taxon>Fungi</taxon>
        <taxon>Dikarya</taxon>
        <taxon>Ascomycota</taxon>
        <taxon>Saccharomycotina</taxon>
        <taxon>Saccharomycetes</taxon>
        <taxon>Saccharomycodales</taxon>
        <taxon>Saccharomycodaceae</taxon>
        <taxon>Hanseniaspora</taxon>
    </lineage>
</organism>
<dbReference type="Gene3D" id="3.30.70.330">
    <property type="match status" value="3"/>
</dbReference>
<dbReference type="FunCoup" id="A0A1E5RN13">
    <property type="interactions" value="886"/>
</dbReference>
<reference evidence="6" key="1">
    <citation type="journal article" date="2016" name="Genome Announc.">
        <title>Genome sequences of three species of Hanseniaspora isolated from spontaneous wine fermentations.</title>
        <authorList>
            <person name="Sternes P.R."/>
            <person name="Lee D."/>
            <person name="Kutyna D.R."/>
            <person name="Borneman A.R."/>
        </authorList>
    </citation>
    <scope>NUCLEOTIDE SEQUENCE [LARGE SCALE GENOMIC DNA]</scope>
    <source>
        <strain evidence="6">AWRI3579</strain>
    </source>
</reference>
<dbReference type="SMART" id="SM00360">
    <property type="entry name" value="RRM"/>
    <property type="match status" value="3"/>
</dbReference>
<keyword evidence="1 2" id="KW-0694">RNA-binding</keyword>
<accession>A0A1E5RN13</accession>
<gene>
    <name evidence="5" type="ORF">AWRI3579_g874</name>
</gene>
<feature type="compositionally biased region" description="Basic and acidic residues" evidence="3">
    <location>
        <begin position="28"/>
        <end position="40"/>
    </location>
</feature>
<dbReference type="AlphaFoldDB" id="A0A1E5RN13"/>
<evidence type="ECO:0000256" key="2">
    <source>
        <dbReference type="PROSITE-ProRule" id="PRU00176"/>
    </source>
</evidence>
<sequence>MSDKSSATAAPVIPGAITVEQVQKQKEQALKNAEAGKNDDSSEQNVVAAKATKGGRTASENILYVGNLAKSITEDALKQYFQVGGKVSSCKIIFDKTNEDVNYGFVEFFEKKDASIAFSNLNGQNIDGFDIKVNHAYQNTATATTQDETFNIFAGDLNIDVDDKILADTFSEQPGFVSAHVMWDMVTGFSRGYGFVSFETKEQADAALTAKQGFVLNGRPLRLNHAAKKQQQNQQRNNFNNNNNNNNTNNFNNNNNRPQHNNNGNNNNSRFRQTPLPPQALIPPPVDPSVVEDVIRSEPLNVSTAFIGNIPPHMPHEQLIMLLQNFGNIRDFKYFAEKRHCFVRYETREQAALCIVALGSGFQIRNRALRTGWGKDHPRPQQQQQQQMQGQFGGEPSQFPPQQGDFQQQPQGDFAQQQGQFVPQDAQFVPQDAQFAQQQQNQFAPQQQEQVPHQQE</sequence>
<dbReference type="PANTHER" id="PTHR47640">
    <property type="entry name" value="TRNA SELENOCYSTEINE 1-ASSOCIATED PROTEIN 1-RELATED-RELATED"/>
    <property type="match status" value="1"/>
</dbReference>
<feature type="domain" description="RRM" evidence="4">
    <location>
        <begin position="61"/>
        <end position="138"/>
    </location>
</feature>
<evidence type="ECO:0000259" key="4">
    <source>
        <dbReference type="PROSITE" id="PS50102"/>
    </source>
</evidence>
<feature type="region of interest" description="Disordered" evidence="3">
    <location>
        <begin position="372"/>
        <end position="456"/>
    </location>
</feature>
<dbReference type="PANTHER" id="PTHR47640:SF5">
    <property type="entry name" value="RRM DOMAIN-CONTAINING PROTEIN"/>
    <property type="match status" value="1"/>
</dbReference>
<dbReference type="InterPro" id="IPR012677">
    <property type="entry name" value="Nucleotide-bd_a/b_plait_sf"/>
</dbReference>
<feature type="compositionally biased region" description="Low complexity" evidence="3">
    <location>
        <begin position="381"/>
        <end position="390"/>
    </location>
</feature>
<dbReference type="GO" id="GO:0010494">
    <property type="term" value="C:cytoplasmic stress granule"/>
    <property type="evidence" value="ECO:0007669"/>
    <property type="project" value="TreeGrafter"/>
</dbReference>
<dbReference type="Pfam" id="PF00076">
    <property type="entry name" value="RRM_1"/>
    <property type="match status" value="3"/>
</dbReference>
<dbReference type="InParanoid" id="A0A1E5RN13"/>
<dbReference type="OrthoDB" id="3971013at2759"/>
<dbReference type="EMBL" id="LPNM01000005">
    <property type="protein sequence ID" value="OEJ88275.1"/>
    <property type="molecule type" value="Genomic_DNA"/>
</dbReference>
<evidence type="ECO:0000256" key="1">
    <source>
        <dbReference type="ARBA" id="ARBA00022884"/>
    </source>
</evidence>
<dbReference type="GO" id="GO:0000184">
    <property type="term" value="P:nuclear-transcribed mRNA catabolic process, nonsense-mediated decay"/>
    <property type="evidence" value="ECO:0007669"/>
    <property type="project" value="TreeGrafter"/>
</dbReference>
<comment type="caution">
    <text evidence="5">The sequence shown here is derived from an EMBL/GenBank/DDBJ whole genome shotgun (WGS) entry which is preliminary data.</text>
</comment>
<evidence type="ECO:0000313" key="5">
    <source>
        <dbReference type="EMBL" id="OEJ88275.1"/>
    </source>
</evidence>
<dbReference type="GO" id="GO:0034063">
    <property type="term" value="P:stress granule assembly"/>
    <property type="evidence" value="ECO:0007669"/>
    <property type="project" value="TreeGrafter"/>
</dbReference>
<feature type="compositionally biased region" description="Pro residues" evidence="3">
    <location>
        <begin position="275"/>
        <end position="287"/>
    </location>
</feature>
<feature type="region of interest" description="Disordered" evidence="3">
    <location>
        <begin position="226"/>
        <end position="287"/>
    </location>
</feature>
<dbReference type="SUPFAM" id="SSF54928">
    <property type="entry name" value="RNA-binding domain, RBD"/>
    <property type="match status" value="2"/>
</dbReference>